<dbReference type="RefSeq" id="WP_252660117.1">
    <property type="nucleotide sequence ID" value="NZ_CP098611.1"/>
</dbReference>
<keyword evidence="2" id="KW-0255">Endonuclease</keyword>
<accession>A0ABY5AK79</accession>
<dbReference type="Pfam" id="PF04471">
    <property type="entry name" value="Mrr_cat"/>
    <property type="match status" value="1"/>
</dbReference>
<name>A0ABY5AK79_9CYAN</name>
<keyword evidence="3" id="KW-1185">Reference proteome</keyword>
<dbReference type="EMBL" id="CP098611">
    <property type="protein sequence ID" value="USR89507.1"/>
    <property type="molecule type" value="Genomic_DNA"/>
</dbReference>
<gene>
    <name evidence="2" type="ORF">NEA10_11460</name>
</gene>
<dbReference type="InterPro" id="IPR007560">
    <property type="entry name" value="Restrct_endonuc_IV_Mrr"/>
</dbReference>
<reference evidence="2" key="1">
    <citation type="submission" date="2022-06" db="EMBL/GenBank/DDBJ databases">
        <title>Genome sequence of Phormidium yuhuli AB48 isolated from an industrial photobioreactor environment.</title>
        <authorList>
            <person name="Qiu Y."/>
            <person name="Noonan A.J.C."/>
            <person name="Dofher K."/>
            <person name="Koch M."/>
            <person name="Kieft B."/>
            <person name="Lin X."/>
            <person name="Ziels R.M."/>
            <person name="Hallam S.J."/>
        </authorList>
    </citation>
    <scope>NUCLEOTIDE SEQUENCE</scope>
    <source>
        <strain evidence="2">AB48</strain>
    </source>
</reference>
<protein>
    <submittedName>
        <fullName evidence="2">Restriction endonuclease</fullName>
    </submittedName>
</protein>
<evidence type="ECO:0000313" key="3">
    <source>
        <dbReference type="Proteomes" id="UP001056708"/>
    </source>
</evidence>
<dbReference type="GO" id="GO:0004519">
    <property type="term" value="F:endonuclease activity"/>
    <property type="evidence" value="ECO:0007669"/>
    <property type="project" value="UniProtKB-KW"/>
</dbReference>
<dbReference type="Proteomes" id="UP001056708">
    <property type="component" value="Chromosome"/>
</dbReference>
<keyword evidence="2" id="KW-0540">Nuclease</keyword>
<proteinExistence type="predicted"/>
<evidence type="ECO:0000259" key="1">
    <source>
        <dbReference type="Pfam" id="PF04471"/>
    </source>
</evidence>
<keyword evidence="2" id="KW-0378">Hydrolase</keyword>
<sequence>MNRPSSKVIRSIVQGILKLDSQEKQELGRKYAFALGLSPGSRGSDGGMDGVGTVKGNRVYFQCRLTADKLGAPVADAIYGAAQREKADVIIVLAGVGYTKPTPSKPKAGFENCLRNRPGGDGFKLHLLTLSDIYEKNQVFDDALADLPSLRKITRKDWEDSE</sequence>
<evidence type="ECO:0000313" key="2">
    <source>
        <dbReference type="EMBL" id="USR89507.1"/>
    </source>
</evidence>
<feature type="domain" description="Restriction endonuclease type IV Mrr" evidence="1">
    <location>
        <begin position="41"/>
        <end position="101"/>
    </location>
</feature>
<organism evidence="2 3">
    <name type="scientific">Phormidium yuhuli AB48</name>
    <dbReference type="NCBI Taxonomy" id="2940671"/>
    <lineage>
        <taxon>Bacteria</taxon>
        <taxon>Bacillati</taxon>
        <taxon>Cyanobacteriota</taxon>
        <taxon>Cyanophyceae</taxon>
        <taxon>Oscillatoriophycideae</taxon>
        <taxon>Oscillatoriales</taxon>
        <taxon>Oscillatoriaceae</taxon>
        <taxon>Phormidium</taxon>
        <taxon>Phormidium yuhuli</taxon>
    </lineage>
</organism>